<feature type="region of interest" description="Disordered" evidence="1">
    <location>
        <begin position="1308"/>
        <end position="1361"/>
    </location>
</feature>
<protein>
    <submittedName>
        <fullName evidence="2">Uncharacterized protein</fullName>
    </submittedName>
</protein>
<feature type="region of interest" description="Disordered" evidence="1">
    <location>
        <begin position="1440"/>
        <end position="1533"/>
    </location>
</feature>
<feature type="compositionally biased region" description="Polar residues" evidence="1">
    <location>
        <begin position="271"/>
        <end position="280"/>
    </location>
</feature>
<dbReference type="Proteomes" id="UP000318821">
    <property type="component" value="Unassembled WGS sequence"/>
</dbReference>
<feature type="region of interest" description="Disordered" evidence="1">
    <location>
        <begin position="252"/>
        <end position="319"/>
    </location>
</feature>
<comment type="caution">
    <text evidence="2">The sequence shown here is derived from an EMBL/GenBank/DDBJ whole genome shotgun (WGS) entry which is preliminary data.</text>
</comment>
<feature type="compositionally biased region" description="Polar residues" evidence="1">
    <location>
        <begin position="1502"/>
        <end position="1514"/>
    </location>
</feature>
<feature type="region of interest" description="Disordered" evidence="1">
    <location>
        <begin position="134"/>
        <end position="156"/>
    </location>
</feature>
<feature type="compositionally biased region" description="Basic and acidic residues" evidence="1">
    <location>
        <begin position="559"/>
        <end position="578"/>
    </location>
</feature>
<feature type="region of interest" description="Disordered" evidence="1">
    <location>
        <begin position="592"/>
        <end position="632"/>
    </location>
</feature>
<feature type="region of interest" description="Disordered" evidence="1">
    <location>
        <begin position="899"/>
        <end position="953"/>
    </location>
</feature>
<organism evidence="2 3">
    <name type="scientific">Leishmania donovani</name>
    <dbReference type="NCBI Taxonomy" id="5661"/>
    <lineage>
        <taxon>Eukaryota</taxon>
        <taxon>Discoba</taxon>
        <taxon>Euglenozoa</taxon>
        <taxon>Kinetoplastea</taxon>
        <taxon>Metakinetoplastina</taxon>
        <taxon>Trypanosomatida</taxon>
        <taxon>Trypanosomatidae</taxon>
        <taxon>Leishmaniinae</taxon>
        <taxon>Leishmania</taxon>
    </lineage>
</organism>
<feature type="region of interest" description="Disordered" evidence="1">
    <location>
        <begin position="794"/>
        <end position="816"/>
    </location>
</feature>
<name>A0A504X8Y8_LEIDO</name>
<evidence type="ECO:0000313" key="2">
    <source>
        <dbReference type="EMBL" id="TPP41487.1"/>
    </source>
</evidence>
<evidence type="ECO:0000313" key="3">
    <source>
        <dbReference type="Proteomes" id="UP000318821"/>
    </source>
</evidence>
<feature type="region of interest" description="Disordered" evidence="1">
    <location>
        <begin position="381"/>
        <end position="400"/>
    </location>
</feature>
<feature type="region of interest" description="Disordered" evidence="1">
    <location>
        <begin position="1188"/>
        <end position="1208"/>
    </location>
</feature>
<gene>
    <name evidence="2" type="ORF">CGC20_3485</name>
</gene>
<feature type="region of interest" description="Disordered" evidence="1">
    <location>
        <begin position="545"/>
        <end position="579"/>
    </location>
</feature>
<feature type="compositionally biased region" description="Polar residues" evidence="1">
    <location>
        <begin position="923"/>
        <end position="952"/>
    </location>
</feature>
<dbReference type="EMBL" id="RHLD01000005">
    <property type="protein sequence ID" value="TPP41487.1"/>
    <property type="molecule type" value="Genomic_DNA"/>
</dbReference>
<reference evidence="3" key="1">
    <citation type="submission" date="2019-02" db="EMBL/GenBank/DDBJ databases">
        <title>FDA dAtabase for Regulatory Grade micrObial Sequences (FDA-ARGOS): Supporting development and validation of Infectious Disease Dx tests.</title>
        <authorList>
            <person name="Duncan R."/>
            <person name="Fisher C."/>
            <person name="Tallon L."/>
            <person name="Sadzewicz L."/>
            <person name="Sengamalay N."/>
            <person name="Ott S."/>
            <person name="Godinez A."/>
            <person name="Nagaraj S."/>
            <person name="Vavikolanu K."/>
            <person name="Vyas G."/>
            <person name="Nadendla S."/>
            <person name="Aluvathingal J."/>
            <person name="Sichtig H."/>
        </authorList>
    </citation>
    <scope>NUCLEOTIDE SEQUENCE [LARGE SCALE GENOMIC DNA]</scope>
    <source>
        <strain evidence="3">FDAARGOS_360</strain>
    </source>
</reference>
<feature type="compositionally biased region" description="Low complexity" evidence="1">
    <location>
        <begin position="33"/>
        <end position="42"/>
    </location>
</feature>
<dbReference type="VEuPathDB" id="TriTrypDB:LDHU3_31.2190"/>
<accession>A0A504X8Y8</accession>
<feature type="region of interest" description="Disordered" evidence="1">
    <location>
        <begin position="1"/>
        <end position="42"/>
    </location>
</feature>
<feature type="compositionally biased region" description="Polar residues" evidence="1">
    <location>
        <begin position="675"/>
        <end position="684"/>
    </location>
</feature>
<dbReference type="VEuPathDB" id="TriTrypDB:LdBPK_311330.1"/>
<proteinExistence type="predicted"/>
<feature type="compositionally biased region" description="Low complexity" evidence="1">
    <location>
        <begin position="1024"/>
        <end position="1037"/>
    </location>
</feature>
<evidence type="ECO:0000256" key="1">
    <source>
        <dbReference type="SAM" id="MobiDB-lite"/>
    </source>
</evidence>
<feature type="compositionally biased region" description="Polar residues" evidence="1">
    <location>
        <begin position="983"/>
        <end position="998"/>
    </location>
</feature>
<feature type="compositionally biased region" description="Low complexity" evidence="1">
    <location>
        <begin position="381"/>
        <end position="390"/>
    </location>
</feature>
<feature type="compositionally biased region" description="Polar residues" evidence="1">
    <location>
        <begin position="518"/>
        <end position="536"/>
    </location>
</feature>
<feature type="region of interest" description="Disordered" evidence="1">
    <location>
        <begin position="979"/>
        <end position="1065"/>
    </location>
</feature>
<feature type="compositionally biased region" description="Basic and acidic residues" evidence="1">
    <location>
        <begin position="605"/>
        <end position="616"/>
    </location>
</feature>
<dbReference type="VEuPathDB" id="TriTrypDB:LdCL_310020200"/>
<feature type="region of interest" description="Disordered" evidence="1">
    <location>
        <begin position="754"/>
        <end position="781"/>
    </location>
</feature>
<feature type="region of interest" description="Disordered" evidence="1">
    <location>
        <begin position="517"/>
        <end position="536"/>
    </location>
</feature>
<feature type="region of interest" description="Disordered" evidence="1">
    <location>
        <begin position="644"/>
        <end position="716"/>
    </location>
</feature>
<sequence>MYTSSAATVGDGGECETRHGIGTAIPEPRADVGSSGSNGIAAAARPSRSLSSFSSLFASLARPTGLGTSATDVGGFDCASAGAVVHGVEDATAESRRHRYSTHSISPLPHPLLPRPHHSLNLLRTSAHRGFTTMSTRGSRRHDMAHSGAPPPRRTSVVVAAETRQKMDAETEEKDAPALSLACGGSSASSIDGWRTSMSPAPFVTIGAASAAASSTDSTSTPTALANGCADPSLSRVGAALARASAAREFYKGDASSGSGNAVPRRKTVHDPSSGSSFAPSLTVKGRHHQHRCGKVDKEEHSSGSSAGPRDKSQKARLAADVCADPPKLSRHPYQLGVENFSALAAEPAAPRCRVSADAVPCGPSSWSAFAGDRAEASSPTAAPSAVEVSHSPVMSSSRPNVTFRAKCTGHLKPSLSATPGSPKAISVTMPSMCFIYTRTSGRSKDRSREKSKYRSLSAAKNALGDGVCAVVAASTESSATAMKVRDLTDERAAATTHIASEPVSLPTQLPLRRGTLPQANTKRTPGQPSARSPFTRSVTYTCARVQEPRPAAQSPSDGRGRPADEKRNDASRKDVGHAADCVLRHTSARDFEEASHSHLQRWRQRQEENRSRAKDVTSISASTPPAVESATTLRDALMKSKVGAAPKEQELKPLPSEPATDASRQRQGKREKPSTQAASTANTDLAVAPQPPTEEPERQRRISVGVEARNAASPPTVSGFFLLSEVRYCGNVPDSPEAVLARSVIDGSAAAAARNHEAQAESTANVSTHPPPSMSSPSCCLTEDPRHRVAAKDGIPVDRKAQPPPLPSAQHTSHSGFVSVAAEGVTRASRWLLDRTSAHQSAPCQTTKGPTATAKEDAAPFLSASAADTRGLFRAVLGRREQRLQLQEYSRNAGRVFPQQPTSIETPAGGSGGVEVPPVFSSVEQPSTRRTAVTSSPCPSPRALTQDTNVSAPLKVEPTRSAARAARTVTLEGVEALRMRSAVSSPTGPETGKNASRSGGGVAAQIHTEPALSAQHMGGDFRSSSSSTEASAEQASPHLKSLQRSKDGELAERPPSSRTPGAYTPLLHWIRQNRTQMPHPSGGAPTPLPVVDVAAGHAAISETTKIEQNPHLVERCALVNKYHRPSRTASDTEVDNNEAQLPEAGASRQAPNELLLRKLADARGSHRRSSTSSSVCVSSLDKAVTSVRHPTPAPAHPSCQGAAEGHSTPVAEGELLPHAPTSSVVDNAKGASTCTVASLGDIQLDELDKLEQSINALLKNYGPRKAADEGSAPAKLTAAAALMCETSPPVKTSTSTNARHREAMEAVNKYNRNDPKDDTLAPSYSQDSSRAWPHHSCAVETDDDDSQLEGSGLWCGDEDAHEANPPPVFVPPLDLTLLLLPTGDSEELKPYRIPLPSAVPAPEEAHRRFLCSIGAYAAAFGEEGSTATAGDSLGAGAVADAPSAPASMTGVEDAALPPGNSASLNDSCPPPSRRASKSCTSLTPVSPFVNERARRMRASRQPFSTTGPSTVNVRSPRASRHAAGAVKDGADKAVSEEGEAGKALLMEKAADAIPTEENEMLRSSGGADHVRSRVAPMVLFTDDSDALDGGRGAERDRRVNLQRGRAQRILLDCQEQRERKDTVLEELNALKTLTKRF</sequence>